<keyword evidence="2" id="KW-1185">Reference proteome</keyword>
<dbReference type="EMBL" id="JAWDJW010005415">
    <property type="protein sequence ID" value="KAK3067913.1"/>
    <property type="molecule type" value="Genomic_DNA"/>
</dbReference>
<comment type="caution">
    <text evidence="1">The sequence shown here is derived from an EMBL/GenBank/DDBJ whole genome shotgun (WGS) entry which is preliminary data.</text>
</comment>
<protein>
    <submittedName>
        <fullName evidence="1">Uncharacterized protein</fullName>
    </submittedName>
</protein>
<reference evidence="1" key="1">
    <citation type="submission" date="2024-09" db="EMBL/GenBank/DDBJ databases">
        <title>Black Yeasts Isolated from many extreme environments.</title>
        <authorList>
            <person name="Coleine C."/>
            <person name="Stajich J.E."/>
            <person name="Selbmann L."/>
        </authorList>
    </citation>
    <scope>NUCLEOTIDE SEQUENCE</scope>
    <source>
        <strain evidence="1">CCFEE 5737</strain>
    </source>
</reference>
<feature type="non-terminal residue" evidence="1">
    <location>
        <position position="111"/>
    </location>
</feature>
<dbReference type="Proteomes" id="UP001186974">
    <property type="component" value="Unassembled WGS sequence"/>
</dbReference>
<name>A0ACC3DFN0_9PEZI</name>
<evidence type="ECO:0000313" key="2">
    <source>
        <dbReference type="Proteomes" id="UP001186974"/>
    </source>
</evidence>
<evidence type="ECO:0000313" key="1">
    <source>
        <dbReference type="EMBL" id="KAK3067913.1"/>
    </source>
</evidence>
<gene>
    <name evidence="1" type="ORF">LTS18_000892</name>
</gene>
<organism evidence="1 2">
    <name type="scientific">Coniosporium uncinatum</name>
    <dbReference type="NCBI Taxonomy" id="93489"/>
    <lineage>
        <taxon>Eukaryota</taxon>
        <taxon>Fungi</taxon>
        <taxon>Dikarya</taxon>
        <taxon>Ascomycota</taxon>
        <taxon>Pezizomycotina</taxon>
        <taxon>Dothideomycetes</taxon>
        <taxon>Dothideomycetes incertae sedis</taxon>
        <taxon>Coniosporium</taxon>
    </lineage>
</organism>
<sequence>MAAFSESFSLEPSPDIPSSPPLLAAFPTRQKRTRRVFLDDTTSSDPPYFSSDDIQEASLDDYVSKRNKRFHRGTWWDHGDAVETPREEKAITRCVDSGVWMGSDSTDDSAA</sequence>
<proteinExistence type="predicted"/>
<accession>A0ACC3DFN0</accession>